<evidence type="ECO:0000259" key="1">
    <source>
        <dbReference type="Pfam" id="PF08443"/>
    </source>
</evidence>
<organism evidence="2 3">
    <name type="scientific">Permianibacter aggregans</name>
    <dbReference type="NCBI Taxonomy" id="1510150"/>
    <lineage>
        <taxon>Bacteria</taxon>
        <taxon>Pseudomonadati</taxon>
        <taxon>Pseudomonadota</taxon>
        <taxon>Gammaproteobacteria</taxon>
        <taxon>Pseudomonadales</taxon>
        <taxon>Pseudomonadaceae</taxon>
        <taxon>Permianibacter</taxon>
    </lineage>
</organism>
<dbReference type="RefSeq" id="WP_133587670.1">
    <property type="nucleotide sequence ID" value="NZ_CP037953.1"/>
</dbReference>
<sequence length="297" mass="33858">MLDVAIVTQREYLAANQDDVHICQLQLEEAYLVRAFRRLGVSVQRVGWDDPDFSWRSARCALIRTPWDYFHRFAEFSTWLDQISEQTRLINDAAILRWNIDKHYLLDLAARAVAIVPTVIAEQGSTQSLFEIAEQQGWREGVFKPTVSGAARLTHRFSLADGQAQRIFSEALRQEAMMVQPFLPAVQSEGELSLMVIDGVCTHAIRKIPKAGDFRVQDDHGGSVLPYWPNDEERHFAEQAIAACSHIPLYARVDVVRNERNQLNLMELELIEPELFFRFSVPAAERLAAAIARQLLV</sequence>
<dbReference type="OrthoDB" id="3373978at2"/>
<feature type="domain" description="ATP-grasp fold RimK-type" evidence="1">
    <location>
        <begin position="169"/>
        <end position="267"/>
    </location>
</feature>
<dbReference type="InterPro" id="IPR053191">
    <property type="entry name" value="DcsG_Biosynth_Enzyme"/>
</dbReference>
<dbReference type="Gene3D" id="3.30.1490.20">
    <property type="entry name" value="ATP-grasp fold, A domain"/>
    <property type="match status" value="1"/>
</dbReference>
<dbReference type="InterPro" id="IPR013815">
    <property type="entry name" value="ATP_grasp_subdomain_1"/>
</dbReference>
<dbReference type="GO" id="GO:0005524">
    <property type="term" value="F:ATP binding"/>
    <property type="evidence" value="ECO:0007669"/>
    <property type="project" value="InterPro"/>
</dbReference>
<dbReference type="Gene3D" id="3.40.50.20">
    <property type="match status" value="1"/>
</dbReference>
<name>A0A4R6V2X5_9GAMM</name>
<dbReference type="GO" id="GO:0003824">
    <property type="term" value="F:catalytic activity"/>
    <property type="evidence" value="ECO:0007669"/>
    <property type="project" value="UniProtKB-ARBA"/>
</dbReference>
<gene>
    <name evidence="2" type="ORF">EV696_102156</name>
</gene>
<evidence type="ECO:0000313" key="2">
    <source>
        <dbReference type="EMBL" id="TDQ50474.1"/>
    </source>
</evidence>
<reference evidence="2 3" key="1">
    <citation type="submission" date="2019-03" db="EMBL/GenBank/DDBJ databases">
        <title>Genomic Encyclopedia of Type Strains, Phase IV (KMG-IV): sequencing the most valuable type-strain genomes for metagenomic binning, comparative biology and taxonomic classification.</title>
        <authorList>
            <person name="Goeker M."/>
        </authorList>
    </citation>
    <scope>NUCLEOTIDE SEQUENCE [LARGE SCALE GENOMIC DNA]</scope>
    <source>
        <strain evidence="2 3">DSM 103792</strain>
    </source>
</reference>
<comment type="caution">
    <text evidence="2">The sequence shown here is derived from an EMBL/GenBank/DDBJ whole genome shotgun (WGS) entry which is preliminary data.</text>
</comment>
<dbReference type="AlphaFoldDB" id="A0A4R6V2X5"/>
<dbReference type="PANTHER" id="PTHR39217:SF1">
    <property type="entry name" value="GLUTATHIONE SYNTHETASE"/>
    <property type="match status" value="1"/>
</dbReference>
<protein>
    <submittedName>
        <fullName evidence="2">RimK-like ATP-grasp domain-containing protein</fullName>
    </submittedName>
</protein>
<dbReference type="Gene3D" id="3.30.470.20">
    <property type="entry name" value="ATP-grasp fold, B domain"/>
    <property type="match status" value="1"/>
</dbReference>
<dbReference type="Pfam" id="PF08443">
    <property type="entry name" value="RimK"/>
    <property type="match status" value="1"/>
</dbReference>
<dbReference type="EMBL" id="SNYM01000002">
    <property type="protein sequence ID" value="TDQ50474.1"/>
    <property type="molecule type" value="Genomic_DNA"/>
</dbReference>
<proteinExistence type="predicted"/>
<evidence type="ECO:0000313" key="3">
    <source>
        <dbReference type="Proteomes" id="UP000295375"/>
    </source>
</evidence>
<dbReference type="InterPro" id="IPR013651">
    <property type="entry name" value="ATP-grasp_RimK-type"/>
</dbReference>
<keyword evidence="3" id="KW-1185">Reference proteome</keyword>
<dbReference type="Proteomes" id="UP000295375">
    <property type="component" value="Unassembled WGS sequence"/>
</dbReference>
<accession>A0A4R6V2X5</accession>
<dbReference type="SUPFAM" id="SSF56059">
    <property type="entry name" value="Glutathione synthetase ATP-binding domain-like"/>
    <property type="match status" value="1"/>
</dbReference>
<dbReference type="PANTHER" id="PTHR39217">
    <property type="match status" value="1"/>
</dbReference>